<evidence type="ECO:0000313" key="1">
    <source>
        <dbReference type="EMBL" id="CAK58702.1"/>
    </source>
</evidence>
<dbReference type="Proteomes" id="UP000000600">
    <property type="component" value="Unassembled WGS sequence"/>
</dbReference>
<name>A0BJI5_PARTE</name>
<dbReference type="GeneID" id="5011884"/>
<proteinExistence type="predicted"/>
<evidence type="ECO:0000313" key="2">
    <source>
        <dbReference type="Proteomes" id="UP000000600"/>
    </source>
</evidence>
<dbReference type="EMBL" id="CT867998">
    <property type="protein sequence ID" value="CAK58702.1"/>
    <property type="molecule type" value="Genomic_DNA"/>
</dbReference>
<dbReference type="KEGG" id="ptm:GSPATT00029330001"/>
<dbReference type="AlphaFoldDB" id="A0BJI5"/>
<dbReference type="InParanoid" id="A0BJI5"/>
<gene>
    <name evidence="1" type="ORF">GSPATT00029330001</name>
</gene>
<dbReference type="RefSeq" id="XP_001426100.1">
    <property type="nucleotide sequence ID" value="XM_001426063.1"/>
</dbReference>
<accession>A0BJI5</accession>
<dbReference type="HOGENOM" id="CLU_2946607_0_0_1"/>
<keyword evidence="2" id="KW-1185">Reference proteome</keyword>
<protein>
    <submittedName>
        <fullName evidence="1">Uncharacterized protein</fullName>
    </submittedName>
</protein>
<reference evidence="1 2" key="1">
    <citation type="journal article" date="2006" name="Nature">
        <title>Global trends of whole-genome duplications revealed by the ciliate Paramecium tetraurelia.</title>
        <authorList>
            <consortium name="Genoscope"/>
            <person name="Aury J.-M."/>
            <person name="Jaillon O."/>
            <person name="Duret L."/>
            <person name="Noel B."/>
            <person name="Jubin C."/>
            <person name="Porcel B.M."/>
            <person name="Segurens B."/>
            <person name="Daubin V."/>
            <person name="Anthouard V."/>
            <person name="Aiach N."/>
            <person name="Arnaiz O."/>
            <person name="Billaut A."/>
            <person name="Beisson J."/>
            <person name="Blanc I."/>
            <person name="Bouhouche K."/>
            <person name="Camara F."/>
            <person name="Duharcourt S."/>
            <person name="Guigo R."/>
            <person name="Gogendeau D."/>
            <person name="Katinka M."/>
            <person name="Keller A.-M."/>
            <person name="Kissmehl R."/>
            <person name="Klotz C."/>
            <person name="Koll F."/>
            <person name="Le Moue A."/>
            <person name="Lepere C."/>
            <person name="Malinsky S."/>
            <person name="Nowacki M."/>
            <person name="Nowak J.K."/>
            <person name="Plattner H."/>
            <person name="Poulain J."/>
            <person name="Ruiz F."/>
            <person name="Serrano V."/>
            <person name="Zagulski M."/>
            <person name="Dessen P."/>
            <person name="Betermier M."/>
            <person name="Weissenbach J."/>
            <person name="Scarpelli C."/>
            <person name="Schachter V."/>
            <person name="Sperling L."/>
            <person name="Meyer E."/>
            <person name="Cohen J."/>
            <person name="Wincker P."/>
        </authorList>
    </citation>
    <scope>NUCLEOTIDE SEQUENCE [LARGE SCALE GENOMIC DNA]</scope>
    <source>
        <strain evidence="1 2">Stock d4-2</strain>
    </source>
</reference>
<sequence>MIFLTLNEETQEIIQNNYKWINNCLERQFNYEFTEIVYSVNQFINTEFEYDVVPFYEEEY</sequence>
<organism evidence="1 2">
    <name type="scientific">Paramecium tetraurelia</name>
    <dbReference type="NCBI Taxonomy" id="5888"/>
    <lineage>
        <taxon>Eukaryota</taxon>
        <taxon>Sar</taxon>
        <taxon>Alveolata</taxon>
        <taxon>Ciliophora</taxon>
        <taxon>Intramacronucleata</taxon>
        <taxon>Oligohymenophorea</taxon>
        <taxon>Peniculida</taxon>
        <taxon>Parameciidae</taxon>
        <taxon>Paramecium</taxon>
    </lineage>
</organism>